<evidence type="ECO:0000313" key="4">
    <source>
        <dbReference type="Proteomes" id="UP001188597"/>
    </source>
</evidence>
<feature type="domain" description="Malonyl-CoA decarboxylase C-terminal" evidence="1">
    <location>
        <begin position="235"/>
        <end position="494"/>
    </location>
</feature>
<dbReference type="Pfam" id="PF05292">
    <property type="entry name" value="MCD"/>
    <property type="match status" value="1"/>
</dbReference>
<accession>A0AA89AWD0</accession>
<organism evidence="3 4">
    <name type="scientific">Escallonia herrerae</name>
    <dbReference type="NCBI Taxonomy" id="1293975"/>
    <lineage>
        <taxon>Eukaryota</taxon>
        <taxon>Viridiplantae</taxon>
        <taxon>Streptophyta</taxon>
        <taxon>Embryophyta</taxon>
        <taxon>Tracheophyta</taxon>
        <taxon>Spermatophyta</taxon>
        <taxon>Magnoliopsida</taxon>
        <taxon>eudicotyledons</taxon>
        <taxon>Gunneridae</taxon>
        <taxon>Pentapetalae</taxon>
        <taxon>asterids</taxon>
        <taxon>campanulids</taxon>
        <taxon>Escalloniales</taxon>
        <taxon>Escalloniaceae</taxon>
        <taxon>Escallonia</taxon>
    </lineage>
</organism>
<sequence length="522" mass="58851">MNKKGLAILMRTKMRPLSPATVSSSFTRALIQSIQIVSTFFLNFPKNKINQMQVAPREGNKVSVQPASSNTEREFEQVRESMHSAISMNKTEILDAVLNDFSEGYSSLTQENRRRLFLILARDYDLNRTQVRELMKQFLGLELPSGDKVQDAVAGHEEEGSLSTFYRIERNLRHALKPNYELLFERLNKYPGGLKFLSIIRADILTVLAENNIASLRALDSYLKEKLITWLSPANLELHQITWDDPASLLENIVAYEAVHPISNLIDLKRRLGVGRRCFGYLHPAIPGEPLIFIEVALMKNVAQTIQEVLWDDPPTPEREATSALFYSISSTQPGLSGINLGKFLIKRVIDLTFATLSPIPGYVQWLLSKLASAERSGSTFQENMLEPEEERALMDASVETDAGKNGMEVMWNLLTSTNHEWTNSPILVSALKSPLLRLCARYLLQEKKRGKALDSVANFHLQNGANVGRLNWMADRSEKGLSQSAGIMVNYIYRPEKIEENAQSYFGEGCIHASSDVCHFE</sequence>
<dbReference type="Pfam" id="PF17408">
    <property type="entry name" value="MCD_N"/>
    <property type="match status" value="1"/>
</dbReference>
<gene>
    <name evidence="3" type="ORF">RJ639_006064</name>
</gene>
<evidence type="ECO:0000259" key="1">
    <source>
        <dbReference type="Pfam" id="PF05292"/>
    </source>
</evidence>
<dbReference type="InterPro" id="IPR007956">
    <property type="entry name" value="Malonyl_CoA_deC_C"/>
</dbReference>
<dbReference type="Gene3D" id="1.20.140.90">
    <property type="entry name" value="Malonyl-CoA decarboxylase, oligemerization domain"/>
    <property type="match status" value="1"/>
</dbReference>
<dbReference type="GO" id="GO:2001294">
    <property type="term" value="P:malonyl-CoA catabolic process"/>
    <property type="evidence" value="ECO:0007669"/>
    <property type="project" value="TreeGrafter"/>
</dbReference>
<dbReference type="PANTHER" id="PTHR28641:SF1">
    <property type="entry name" value="MALONYL-COA DECARBOXYLASE, MITOCHONDRIAL"/>
    <property type="match status" value="1"/>
</dbReference>
<dbReference type="GO" id="GO:0050080">
    <property type="term" value="F:malonyl-CoA decarboxylase activity"/>
    <property type="evidence" value="ECO:0007669"/>
    <property type="project" value="InterPro"/>
</dbReference>
<dbReference type="AlphaFoldDB" id="A0AA89AWD0"/>
<comment type="caution">
    <text evidence="3">The sequence shown here is derived from an EMBL/GenBank/DDBJ whole genome shotgun (WGS) entry which is preliminary data.</text>
</comment>
<dbReference type="Proteomes" id="UP001188597">
    <property type="component" value="Unassembled WGS sequence"/>
</dbReference>
<dbReference type="InterPro" id="IPR042303">
    <property type="entry name" value="Malonyl_CoA_deC_C_sf"/>
</dbReference>
<evidence type="ECO:0008006" key="5">
    <source>
        <dbReference type="Google" id="ProtNLM"/>
    </source>
</evidence>
<feature type="non-terminal residue" evidence="3">
    <location>
        <position position="1"/>
    </location>
</feature>
<reference evidence="3" key="1">
    <citation type="submission" date="2022-12" db="EMBL/GenBank/DDBJ databases">
        <title>Draft genome assemblies for two species of Escallonia (Escalloniales).</title>
        <authorList>
            <person name="Chanderbali A."/>
            <person name="Dervinis C."/>
            <person name="Anghel I."/>
            <person name="Soltis D."/>
            <person name="Soltis P."/>
            <person name="Zapata F."/>
        </authorList>
    </citation>
    <scope>NUCLEOTIDE SEQUENCE</scope>
    <source>
        <strain evidence="3">UCBG64.0493</strain>
        <tissue evidence="3">Leaf</tissue>
    </source>
</reference>
<dbReference type="GO" id="GO:0006085">
    <property type="term" value="P:acetyl-CoA biosynthetic process"/>
    <property type="evidence" value="ECO:0007669"/>
    <property type="project" value="TreeGrafter"/>
</dbReference>
<dbReference type="EMBL" id="JAVXUP010001045">
    <property type="protein sequence ID" value="KAK3016798.1"/>
    <property type="molecule type" value="Genomic_DNA"/>
</dbReference>
<dbReference type="InterPro" id="IPR038917">
    <property type="entry name" value="Malonyl_CoA_deC"/>
</dbReference>
<feature type="domain" description="Malonyl-CoA decarboxylase N-terminal" evidence="2">
    <location>
        <begin position="149"/>
        <end position="230"/>
    </location>
</feature>
<dbReference type="PANTHER" id="PTHR28641">
    <property type="match status" value="1"/>
</dbReference>
<dbReference type="InterPro" id="IPR038351">
    <property type="entry name" value="MCD_N_sf"/>
</dbReference>
<protein>
    <recommendedName>
        <fullName evidence="5">Malonyl-CoA decarboxylase</fullName>
    </recommendedName>
</protein>
<proteinExistence type="predicted"/>
<dbReference type="FunFam" id="3.40.630.150:FF:000002">
    <property type="entry name" value="malonyl-CoA decarboxylase, mitochondrial"/>
    <property type="match status" value="1"/>
</dbReference>
<name>A0AA89AWD0_9ASTE</name>
<keyword evidence="4" id="KW-1185">Reference proteome</keyword>
<dbReference type="InterPro" id="IPR035372">
    <property type="entry name" value="MCD_N"/>
</dbReference>
<dbReference type="Gene3D" id="3.40.630.150">
    <property type="entry name" value="Malonyl-CoA decarboxylase, catalytic domain"/>
    <property type="match status" value="1"/>
</dbReference>
<evidence type="ECO:0000313" key="3">
    <source>
        <dbReference type="EMBL" id="KAK3016798.1"/>
    </source>
</evidence>
<dbReference type="GO" id="GO:0005782">
    <property type="term" value="C:peroxisomal matrix"/>
    <property type="evidence" value="ECO:0007669"/>
    <property type="project" value="TreeGrafter"/>
</dbReference>
<dbReference type="FunFam" id="1.20.140.90:FF:000002">
    <property type="entry name" value="Malonyl-CoA decarboxylase family protein"/>
    <property type="match status" value="1"/>
</dbReference>
<dbReference type="GO" id="GO:0005759">
    <property type="term" value="C:mitochondrial matrix"/>
    <property type="evidence" value="ECO:0007669"/>
    <property type="project" value="TreeGrafter"/>
</dbReference>
<evidence type="ECO:0000259" key="2">
    <source>
        <dbReference type="Pfam" id="PF17408"/>
    </source>
</evidence>
<dbReference type="GO" id="GO:0006633">
    <property type="term" value="P:fatty acid biosynthetic process"/>
    <property type="evidence" value="ECO:0007669"/>
    <property type="project" value="InterPro"/>
</dbReference>